<comment type="function">
    <text evidence="5 7">Catalyzes the condensation of carbamoyl phosphate and aspartate to form carbamoyl aspartate and inorganic phosphate, the committed step in the de novo pyrimidine nucleotide biosynthesis pathway.</text>
</comment>
<dbReference type="NCBIfam" id="TIGR00670">
    <property type="entry name" value="asp_carb_tr"/>
    <property type="match status" value="1"/>
</dbReference>
<comment type="caution">
    <text evidence="10">The sequence shown here is derived from an EMBL/GenBank/DDBJ whole genome shotgun (WGS) entry which is preliminary data.</text>
</comment>
<evidence type="ECO:0000256" key="2">
    <source>
        <dbReference type="ARBA" id="ARBA00008896"/>
    </source>
</evidence>
<feature type="binding site" evidence="7">
    <location>
        <position position="60"/>
    </location>
    <ligand>
        <name>carbamoyl phosphate</name>
        <dbReference type="ChEBI" id="CHEBI:58228"/>
    </ligand>
</feature>
<dbReference type="EMBL" id="ATBP01000328">
    <property type="protein sequence ID" value="ETR71050.1"/>
    <property type="molecule type" value="Genomic_DNA"/>
</dbReference>
<dbReference type="InterPro" id="IPR006132">
    <property type="entry name" value="Asp/Orn_carbamoyltranf_P-bd"/>
</dbReference>
<comment type="subunit">
    <text evidence="7">Heterododecamer (2C3:3R2) of six catalytic PyrB chains organized as two trimers (C3), and six regulatory PyrI chains organized as three dimers (R2).</text>
</comment>
<evidence type="ECO:0000256" key="3">
    <source>
        <dbReference type="ARBA" id="ARBA00022679"/>
    </source>
</evidence>
<dbReference type="PANTHER" id="PTHR45753:SF6">
    <property type="entry name" value="ASPARTATE CARBAMOYLTRANSFERASE"/>
    <property type="match status" value="1"/>
</dbReference>
<dbReference type="Gene3D" id="3.40.50.1370">
    <property type="entry name" value="Aspartate/ornithine carbamoyltransferase"/>
    <property type="match status" value="2"/>
</dbReference>
<evidence type="ECO:0000259" key="8">
    <source>
        <dbReference type="Pfam" id="PF00185"/>
    </source>
</evidence>
<feature type="binding site" evidence="7">
    <location>
        <position position="170"/>
    </location>
    <ligand>
        <name>L-aspartate</name>
        <dbReference type="ChEBI" id="CHEBI:29991"/>
    </ligand>
</feature>
<dbReference type="GO" id="GO:0005829">
    <property type="term" value="C:cytosol"/>
    <property type="evidence" value="ECO:0007669"/>
    <property type="project" value="TreeGrafter"/>
</dbReference>
<organism evidence="10 11">
    <name type="scientific">Candidatus Magnetoglobus multicellularis str. Araruama</name>
    <dbReference type="NCBI Taxonomy" id="890399"/>
    <lineage>
        <taxon>Bacteria</taxon>
        <taxon>Pseudomonadati</taxon>
        <taxon>Thermodesulfobacteriota</taxon>
        <taxon>Desulfobacteria</taxon>
        <taxon>Desulfobacterales</taxon>
        <taxon>Desulfobacteraceae</taxon>
        <taxon>Candidatus Magnetoglobus</taxon>
    </lineage>
</organism>
<dbReference type="PRINTS" id="PR00100">
    <property type="entry name" value="AOTCASE"/>
</dbReference>
<dbReference type="Pfam" id="PF00185">
    <property type="entry name" value="OTCace"/>
    <property type="match status" value="1"/>
</dbReference>
<feature type="binding site" evidence="7">
    <location>
        <position position="140"/>
    </location>
    <ligand>
        <name>carbamoyl phosphate</name>
        <dbReference type="ChEBI" id="CHEBI:58228"/>
    </ligand>
</feature>
<evidence type="ECO:0000256" key="1">
    <source>
        <dbReference type="ARBA" id="ARBA00004852"/>
    </source>
</evidence>
<dbReference type="Proteomes" id="UP000189670">
    <property type="component" value="Unassembled WGS sequence"/>
</dbReference>
<comment type="catalytic activity">
    <reaction evidence="6 7">
        <text>carbamoyl phosphate + L-aspartate = N-carbamoyl-L-aspartate + phosphate + H(+)</text>
        <dbReference type="Rhea" id="RHEA:20013"/>
        <dbReference type="ChEBI" id="CHEBI:15378"/>
        <dbReference type="ChEBI" id="CHEBI:29991"/>
        <dbReference type="ChEBI" id="CHEBI:32814"/>
        <dbReference type="ChEBI" id="CHEBI:43474"/>
        <dbReference type="ChEBI" id="CHEBI:58228"/>
        <dbReference type="EC" id="2.1.3.2"/>
    </reaction>
</comment>
<name>A0A1V1P8B4_9BACT</name>
<dbReference type="PANTHER" id="PTHR45753">
    <property type="entry name" value="ORNITHINE CARBAMOYLTRANSFERASE, MITOCHONDRIAL"/>
    <property type="match status" value="1"/>
</dbReference>
<sequence>MNHFHQKHILDMTSLSVDEIDYIIKTATTLKEISERPIKKVPTLRGKSIVHFFHEPSTRTRTSFEIAAKRMSADTFSISASTSSMTKGETLFDTVNTLQAMNPDIIVMRHSASGAPHFVSRHLEASVINAGDGMHAHPTQCLLDLMTAREALGKIKGLKLAIIGDIFHSRVARSNIIGFTKMGASVTVAAPLTMIPEGIDRMGARVAKSLEDAISDADIIMALRIQKERQSNFFFPTEREYANFFGLTYHRLKEMNSNAYVMHPGPINRGVELTSDVADCSESLIMKQVTNGVAIRMALLYLLMGGTRNAHSN</sequence>
<dbReference type="Pfam" id="PF02729">
    <property type="entry name" value="OTCace_N"/>
    <property type="match status" value="1"/>
</dbReference>
<evidence type="ECO:0000313" key="10">
    <source>
        <dbReference type="EMBL" id="ETR71050.1"/>
    </source>
</evidence>
<feature type="binding site" evidence="7">
    <location>
        <position position="109"/>
    </location>
    <ligand>
        <name>carbamoyl phosphate</name>
        <dbReference type="ChEBI" id="CHEBI:58228"/>
    </ligand>
</feature>
<evidence type="ECO:0000256" key="7">
    <source>
        <dbReference type="HAMAP-Rule" id="MF_00001"/>
    </source>
</evidence>
<comment type="pathway">
    <text evidence="1 7">Pyrimidine metabolism; UMP biosynthesis via de novo pathway; (S)-dihydroorotate from bicarbonate: step 2/3.</text>
</comment>
<feature type="domain" description="Aspartate/ornithine carbamoyltransferase Asp/Orn-binding" evidence="8">
    <location>
        <begin position="156"/>
        <end position="303"/>
    </location>
</feature>
<gene>
    <name evidence="7 10" type="primary">pyrB</name>
    <name evidence="10" type="ORF">OMM_02776</name>
</gene>
<feature type="domain" description="Aspartate/ornithine carbamoyltransferase carbamoyl-P binding" evidence="9">
    <location>
        <begin position="7"/>
        <end position="150"/>
    </location>
</feature>
<dbReference type="GO" id="GO:0044205">
    <property type="term" value="P:'de novo' UMP biosynthetic process"/>
    <property type="evidence" value="ECO:0007669"/>
    <property type="project" value="UniProtKB-UniRule"/>
</dbReference>
<evidence type="ECO:0000256" key="6">
    <source>
        <dbReference type="ARBA" id="ARBA00048859"/>
    </source>
</evidence>
<dbReference type="GO" id="GO:0004070">
    <property type="term" value="F:aspartate carbamoyltransferase activity"/>
    <property type="evidence" value="ECO:0007669"/>
    <property type="project" value="UniProtKB-UniRule"/>
</dbReference>
<dbReference type="GO" id="GO:0006520">
    <property type="term" value="P:amino acid metabolic process"/>
    <property type="evidence" value="ECO:0007669"/>
    <property type="project" value="InterPro"/>
</dbReference>
<proteinExistence type="inferred from homology"/>
<dbReference type="PRINTS" id="PR00101">
    <property type="entry name" value="ATCASE"/>
</dbReference>
<dbReference type="GO" id="GO:0016597">
    <property type="term" value="F:amino acid binding"/>
    <property type="evidence" value="ECO:0007669"/>
    <property type="project" value="InterPro"/>
</dbReference>
<reference evidence="11" key="1">
    <citation type="submission" date="2012-11" db="EMBL/GenBank/DDBJ databases">
        <authorList>
            <person name="Lucero-Rivera Y.E."/>
            <person name="Tovar-Ramirez D."/>
        </authorList>
    </citation>
    <scope>NUCLEOTIDE SEQUENCE [LARGE SCALE GENOMIC DNA]</scope>
    <source>
        <strain evidence="11">Araruama</strain>
    </source>
</reference>
<dbReference type="InterPro" id="IPR006130">
    <property type="entry name" value="Asp/Orn_carbamoylTrfase"/>
</dbReference>
<comment type="similarity">
    <text evidence="2 7">Belongs to the aspartate/ornithine carbamoyltransferase superfamily. ATCase family.</text>
</comment>
<feature type="binding site" evidence="7">
    <location>
        <position position="266"/>
    </location>
    <ligand>
        <name>carbamoyl phosphate</name>
        <dbReference type="ChEBI" id="CHEBI:58228"/>
    </ligand>
</feature>
<keyword evidence="3 7" id="KW-0808">Transferase</keyword>
<dbReference type="EC" id="2.1.3.2" evidence="7"/>
<dbReference type="InterPro" id="IPR036901">
    <property type="entry name" value="Asp/Orn_carbamoylTrfase_sf"/>
</dbReference>
<dbReference type="GO" id="GO:0006207">
    <property type="term" value="P:'de novo' pyrimidine nucleobase biosynthetic process"/>
    <property type="evidence" value="ECO:0007669"/>
    <property type="project" value="InterPro"/>
</dbReference>
<feature type="binding site" evidence="7">
    <location>
        <position position="59"/>
    </location>
    <ligand>
        <name>carbamoyl phosphate</name>
        <dbReference type="ChEBI" id="CHEBI:58228"/>
    </ligand>
</feature>
<dbReference type="AlphaFoldDB" id="A0A1V1P8B4"/>
<evidence type="ECO:0000259" key="9">
    <source>
        <dbReference type="Pfam" id="PF02729"/>
    </source>
</evidence>
<feature type="binding site" evidence="7">
    <location>
        <position position="265"/>
    </location>
    <ligand>
        <name>carbamoyl phosphate</name>
        <dbReference type="ChEBI" id="CHEBI:58228"/>
    </ligand>
</feature>
<dbReference type="InterPro" id="IPR002082">
    <property type="entry name" value="Asp_carbamoyltransf"/>
</dbReference>
<dbReference type="PROSITE" id="PS00097">
    <property type="entry name" value="CARBAMOYLTRANSFERASE"/>
    <property type="match status" value="1"/>
</dbReference>
<dbReference type="SUPFAM" id="SSF53671">
    <property type="entry name" value="Aspartate/ornithine carbamoyltransferase"/>
    <property type="match status" value="1"/>
</dbReference>
<dbReference type="NCBIfam" id="NF002032">
    <property type="entry name" value="PRK00856.1"/>
    <property type="match status" value="1"/>
</dbReference>
<evidence type="ECO:0000256" key="4">
    <source>
        <dbReference type="ARBA" id="ARBA00022975"/>
    </source>
</evidence>
<dbReference type="InterPro" id="IPR006131">
    <property type="entry name" value="Asp_carbamoyltransf_Asp/Orn-bd"/>
</dbReference>
<keyword evidence="4 7" id="KW-0665">Pyrimidine biosynthesis</keyword>
<dbReference type="UniPathway" id="UPA00070">
    <property type="reaction ID" value="UER00116"/>
</dbReference>
<feature type="binding site" evidence="7">
    <location>
        <position position="137"/>
    </location>
    <ligand>
        <name>carbamoyl phosphate</name>
        <dbReference type="ChEBI" id="CHEBI:58228"/>
    </ligand>
</feature>
<feature type="binding site" evidence="7">
    <location>
        <position position="87"/>
    </location>
    <ligand>
        <name>L-aspartate</name>
        <dbReference type="ChEBI" id="CHEBI:29991"/>
    </ligand>
</feature>
<dbReference type="HAMAP" id="MF_00001">
    <property type="entry name" value="Asp_carb_tr"/>
    <property type="match status" value="1"/>
</dbReference>
<evidence type="ECO:0000256" key="5">
    <source>
        <dbReference type="ARBA" id="ARBA00043884"/>
    </source>
</evidence>
<protein>
    <recommendedName>
        <fullName evidence="7">Aspartate carbamoyltransferase</fullName>
        <ecNumber evidence="7">2.1.3.2</ecNumber>
    </recommendedName>
    <alternativeName>
        <fullName evidence="7">Aspartate transcarbamylase</fullName>
        <shortName evidence="7">ATCase</shortName>
    </alternativeName>
</protein>
<accession>A0A1V1P8B4</accession>
<feature type="binding site" evidence="7">
    <location>
        <position position="224"/>
    </location>
    <ligand>
        <name>L-aspartate</name>
        <dbReference type="ChEBI" id="CHEBI:29991"/>
    </ligand>
</feature>
<evidence type="ECO:0000313" key="11">
    <source>
        <dbReference type="Proteomes" id="UP000189670"/>
    </source>
</evidence>